<sequence>MHFFATSVTLAALAASAIAAATPLLPIQTYQGETNGRHVITLKQGASKNGLISKAALPGNDITHQWDIINGFAGQFNDETLNAFRADPDVESVTEDGIVHIFGTQTNAPWGLGRISTTPKLANQNPTALTYKYVYSDDKLGSGVDIYVVDTGIRTTHVAFGGRARWGATFGGYANADGSGHGTHCAGTAAGAQYGVAEKANLIAVKVIGDNGAGAWSDVISGLQYVKNQAAASGRPSVVSMSLGGGAAQPLDDAVTSLTRAGVHVAVAAGNSNTDAGTSSPARVPSVVTVGASTITDARASFSSYGRVVDIFAPGQDVISTWNTNDKATNKLSGTSMATPHIAGLIAYVVARDGNGTPAAISTKLQSQALKGVLADIPSGTVNYLAHNN</sequence>
<evidence type="ECO:0000259" key="9">
    <source>
        <dbReference type="Pfam" id="PF05922"/>
    </source>
</evidence>
<feature type="domain" description="Inhibitor I9" evidence="9">
    <location>
        <begin position="60"/>
        <end position="101"/>
    </location>
</feature>
<evidence type="ECO:0000256" key="4">
    <source>
        <dbReference type="ARBA" id="ARBA00022825"/>
    </source>
</evidence>
<dbReference type="PANTHER" id="PTHR43806">
    <property type="entry name" value="PEPTIDASE S8"/>
    <property type="match status" value="1"/>
</dbReference>
<dbReference type="InterPro" id="IPR037045">
    <property type="entry name" value="S8pro/Inhibitor_I9_sf"/>
</dbReference>
<dbReference type="PROSITE" id="PS00137">
    <property type="entry name" value="SUBTILASE_HIS"/>
    <property type="match status" value="1"/>
</dbReference>
<reference evidence="10" key="1">
    <citation type="submission" date="2020-11" db="EMBL/GenBank/DDBJ databases">
        <authorList>
            <consortium name="DOE Joint Genome Institute"/>
            <person name="Ahrendt S."/>
            <person name="Riley R."/>
            <person name="Andreopoulos W."/>
            <person name="Labutti K."/>
            <person name="Pangilinan J."/>
            <person name="Ruiz-Duenas F.J."/>
            <person name="Barrasa J.M."/>
            <person name="Sanchez-Garcia M."/>
            <person name="Camarero S."/>
            <person name="Miyauchi S."/>
            <person name="Serrano A."/>
            <person name="Linde D."/>
            <person name="Babiker R."/>
            <person name="Drula E."/>
            <person name="Ayuso-Fernandez I."/>
            <person name="Pacheco R."/>
            <person name="Padilla G."/>
            <person name="Ferreira P."/>
            <person name="Barriuso J."/>
            <person name="Kellner H."/>
            <person name="Castanera R."/>
            <person name="Alfaro M."/>
            <person name="Ramirez L."/>
            <person name="Pisabarro A.G."/>
            <person name="Kuo A."/>
            <person name="Tritt A."/>
            <person name="Lipzen A."/>
            <person name="He G."/>
            <person name="Yan M."/>
            <person name="Ng V."/>
            <person name="Cullen D."/>
            <person name="Martin F."/>
            <person name="Rosso M.-N."/>
            <person name="Henrissat B."/>
            <person name="Hibbett D."/>
            <person name="Martinez A.T."/>
            <person name="Grigoriev I.V."/>
        </authorList>
    </citation>
    <scope>NUCLEOTIDE SEQUENCE</scope>
    <source>
        <strain evidence="10">CBS 506.95</strain>
    </source>
</reference>
<keyword evidence="4 5" id="KW-0720">Serine protease</keyword>
<evidence type="ECO:0000256" key="1">
    <source>
        <dbReference type="ARBA" id="ARBA00011073"/>
    </source>
</evidence>
<feature type="active site" description="Charge relay system" evidence="5">
    <location>
        <position position="150"/>
    </location>
</feature>
<evidence type="ECO:0000256" key="6">
    <source>
        <dbReference type="RuleBase" id="RU003355"/>
    </source>
</evidence>
<feature type="signal peptide" evidence="7">
    <location>
        <begin position="1"/>
        <end position="19"/>
    </location>
</feature>
<dbReference type="OrthoDB" id="19448at2759"/>
<dbReference type="Gene3D" id="3.40.50.200">
    <property type="entry name" value="Peptidase S8/S53 domain"/>
    <property type="match status" value="1"/>
</dbReference>
<dbReference type="FunFam" id="3.40.50.200:FF:000007">
    <property type="entry name" value="Subtilisin-like serine protease"/>
    <property type="match status" value="1"/>
</dbReference>
<dbReference type="AlphaFoldDB" id="A0A9P6E523"/>
<dbReference type="InterPro" id="IPR015500">
    <property type="entry name" value="Peptidase_S8_subtilisin-rel"/>
</dbReference>
<protein>
    <submittedName>
        <fullName evidence="10">Serine protease</fullName>
    </submittedName>
</protein>
<keyword evidence="11" id="KW-1185">Reference proteome</keyword>
<evidence type="ECO:0000256" key="7">
    <source>
        <dbReference type="SAM" id="SignalP"/>
    </source>
</evidence>
<feature type="active site" description="Charge relay system" evidence="5">
    <location>
        <position position="336"/>
    </location>
</feature>
<keyword evidence="3 5" id="KW-0378">Hydrolase</keyword>
<name>A0A9P6E523_9AGAR</name>
<evidence type="ECO:0000259" key="8">
    <source>
        <dbReference type="Pfam" id="PF00082"/>
    </source>
</evidence>
<dbReference type="Pfam" id="PF00082">
    <property type="entry name" value="Peptidase_S8"/>
    <property type="match status" value="1"/>
</dbReference>
<evidence type="ECO:0000256" key="5">
    <source>
        <dbReference type="PROSITE-ProRule" id="PRU01240"/>
    </source>
</evidence>
<dbReference type="GO" id="GO:0006508">
    <property type="term" value="P:proteolysis"/>
    <property type="evidence" value="ECO:0007669"/>
    <property type="project" value="UniProtKB-KW"/>
</dbReference>
<dbReference type="PANTHER" id="PTHR43806:SF11">
    <property type="entry name" value="CEREVISIN-RELATED"/>
    <property type="match status" value="1"/>
</dbReference>
<keyword evidence="7" id="KW-0732">Signal</keyword>
<dbReference type="Gene3D" id="3.30.70.80">
    <property type="entry name" value="Peptidase S8 propeptide/proteinase inhibitor I9"/>
    <property type="match status" value="1"/>
</dbReference>
<dbReference type="SUPFAM" id="SSF52743">
    <property type="entry name" value="Subtilisin-like"/>
    <property type="match status" value="1"/>
</dbReference>
<feature type="active site" description="Charge relay system" evidence="5">
    <location>
        <position position="181"/>
    </location>
</feature>
<feature type="domain" description="Peptidase S8/S53" evidence="8">
    <location>
        <begin position="141"/>
        <end position="369"/>
    </location>
</feature>
<feature type="chain" id="PRO_5040159002" evidence="7">
    <location>
        <begin position="20"/>
        <end position="389"/>
    </location>
</feature>
<dbReference type="InterPro" id="IPR010259">
    <property type="entry name" value="S8pro/Inhibitor_I9"/>
</dbReference>
<dbReference type="InterPro" id="IPR023827">
    <property type="entry name" value="Peptidase_S8_Asp-AS"/>
</dbReference>
<comment type="similarity">
    <text evidence="1 5 6">Belongs to the peptidase S8 family.</text>
</comment>
<evidence type="ECO:0000313" key="10">
    <source>
        <dbReference type="EMBL" id="KAF9522564.1"/>
    </source>
</evidence>
<dbReference type="SUPFAM" id="SSF54897">
    <property type="entry name" value="Protease propeptides/inhibitors"/>
    <property type="match status" value="1"/>
</dbReference>
<keyword evidence="2 5" id="KW-0645">Protease</keyword>
<gene>
    <name evidence="10" type="ORF">CPB83DRAFT_899561</name>
</gene>
<dbReference type="Proteomes" id="UP000807306">
    <property type="component" value="Unassembled WGS sequence"/>
</dbReference>
<proteinExistence type="inferred from homology"/>
<dbReference type="GO" id="GO:0004252">
    <property type="term" value="F:serine-type endopeptidase activity"/>
    <property type="evidence" value="ECO:0007669"/>
    <property type="project" value="UniProtKB-UniRule"/>
</dbReference>
<dbReference type="InterPro" id="IPR050131">
    <property type="entry name" value="Peptidase_S8_subtilisin-like"/>
</dbReference>
<comment type="caution">
    <text evidence="10">The sequence shown here is derived from an EMBL/GenBank/DDBJ whole genome shotgun (WGS) entry which is preliminary data.</text>
</comment>
<dbReference type="InterPro" id="IPR034193">
    <property type="entry name" value="PCSK9_ProteinaseK-like"/>
</dbReference>
<evidence type="ECO:0000256" key="3">
    <source>
        <dbReference type="ARBA" id="ARBA00022801"/>
    </source>
</evidence>
<dbReference type="InterPro" id="IPR022398">
    <property type="entry name" value="Peptidase_S8_His-AS"/>
</dbReference>
<dbReference type="InterPro" id="IPR036852">
    <property type="entry name" value="Peptidase_S8/S53_dom_sf"/>
</dbReference>
<dbReference type="InterPro" id="IPR023828">
    <property type="entry name" value="Peptidase_S8_Ser-AS"/>
</dbReference>
<dbReference type="GO" id="GO:0005615">
    <property type="term" value="C:extracellular space"/>
    <property type="evidence" value="ECO:0007669"/>
    <property type="project" value="TreeGrafter"/>
</dbReference>
<dbReference type="PROSITE" id="PS00138">
    <property type="entry name" value="SUBTILASE_SER"/>
    <property type="match status" value="1"/>
</dbReference>
<dbReference type="Pfam" id="PF05922">
    <property type="entry name" value="Inhibitor_I9"/>
    <property type="match status" value="1"/>
</dbReference>
<dbReference type="EMBL" id="MU157941">
    <property type="protein sequence ID" value="KAF9522564.1"/>
    <property type="molecule type" value="Genomic_DNA"/>
</dbReference>
<accession>A0A9P6E523</accession>
<dbReference type="PROSITE" id="PS00136">
    <property type="entry name" value="SUBTILASE_ASP"/>
    <property type="match status" value="1"/>
</dbReference>
<evidence type="ECO:0000256" key="2">
    <source>
        <dbReference type="ARBA" id="ARBA00022670"/>
    </source>
</evidence>
<dbReference type="PROSITE" id="PS51892">
    <property type="entry name" value="SUBTILASE"/>
    <property type="match status" value="1"/>
</dbReference>
<evidence type="ECO:0000313" key="11">
    <source>
        <dbReference type="Proteomes" id="UP000807306"/>
    </source>
</evidence>
<dbReference type="InterPro" id="IPR000209">
    <property type="entry name" value="Peptidase_S8/S53_dom"/>
</dbReference>
<dbReference type="CDD" id="cd04077">
    <property type="entry name" value="Peptidases_S8_PCSK9_ProteinaseK_like"/>
    <property type="match status" value="1"/>
</dbReference>
<organism evidence="10 11">
    <name type="scientific">Crepidotus variabilis</name>
    <dbReference type="NCBI Taxonomy" id="179855"/>
    <lineage>
        <taxon>Eukaryota</taxon>
        <taxon>Fungi</taxon>
        <taxon>Dikarya</taxon>
        <taxon>Basidiomycota</taxon>
        <taxon>Agaricomycotina</taxon>
        <taxon>Agaricomycetes</taxon>
        <taxon>Agaricomycetidae</taxon>
        <taxon>Agaricales</taxon>
        <taxon>Agaricineae</taxon>
        <taxon>Crepidotaceae</taxon>
        <taxon>Crepidotus</taxon>
    </lineage>
</organism>
<dbReference type="PRINTS" id="PR00723">
    <property type="entry name" value="SUBTILISIN"/>
</dbReference>